<dbReference type="Proteomes" id="UP001575105">
    <property type="component" value="Unassembled WGS sequence"/>
</dbReference>
<dbReference type="PANTHER" id="PTHR12993">
    <property type="entry name" value="N-ACETYLGLUCOSAMINYL-PHOSPHATIDYLINOSITOL DE-N-ACETYLASE-RELATED"/>
    <property type="match status" value="1"/>
</dbReference>
<gene>
    <name evidence="1" type="ORF">ACERK3_04505</name>
</gene>
<organism evidence="1 2">
    <name type="scientific">Natronomicrosphaera hydrolytica</name>
    <dbReference type="NCBI Taxonomy" id="3242702"/>
    <lineage>
        <taxon>Bacteria</taxon>
        <taxon>Pseudomonadati</taxon>
        <taxon>Planctomycetota</taxon>
        <taxon>Phycisphaerae</taxon>
        <taxon>Phycisphaerales</taxon>
        <taxon>Phycisphaeraceae</taxon>
        <taxon>Natronomicrosphaera</taxon>
    </lineage>
</organism>
<dbReference type="EC" id="3.5.1.-" evidence="1"/>
<accession>A0ABV4U3Y7</accession>
<comment type="caution">
    <text evidence="1">The sequence shown here is derived from an EMBL/GenBank/DDBJ whole genome shotgun (WGS) entry which is preliminary data.</text>
</comment>
<dbReference type="InterPro" id="IPR003737">
    <property type="entry name" value="GlcNAc_PI_deacetylase-related"/>
</dbReference>
<keyword evidence="1" id="KW-0378">Hydrolase</keyword>
<dbReference type="Gene3D" id="3.40.50.10320">
    <property type="entry name" value="LmbE-like"/>
    <property type="match status" value="1"/>
</dbReference>
<reference evidence="1 2" key="1">
    <citation type="submission" date="2024-08" db="EMBL/GenBank/DDBJ databases">
        <title>Whole-genome sequencing of halo(alkali)philic microorganisms from hypersaline lakes.</title>
        <authorList>
            <person name="Sorokin D.Y."/>
            <person name="Merkel A.Y."/>
            <person name="Messina E."/>
            <person name="Yakimov M."/>
        </authorList>
    </citation>
    <scope>NUCLEOTIDE SEQUENCE [LARGE SCALE GENOMIC DNA]</scope>
    <source>
        <strain evidence="1 2">AB-hyl4</strain>
    </source>
</reference>
<evidence type="ECO:0000313" key="2">
    <source>
        <dbReference type="Proteomes" id="UP001575105"/>
    </source>
</evidence>
<dbReference type="PANTHER" id="PTHR12993:SF11">
    <property type="entry name" value="N-ACETYLGLUCOSAMINYL-PHOSPHATIDYLINOSITOL DE-N-ACETYLASE"/>
    <property type="match status" value="1"/>
</dbReference>
<dbReference type="SUPFAM" id="SSF102588">
    <property type="entry name" value="LmbE-like"/>
    <property type="match status" value="1"/>
</dbReference>
<dbReference type="EMBL" id="JBGUBD010000002">
    <property type="protein sequence ID" value="MFA9477552.1"/>
    <property type="molecule type" value="Genomic_DNA"/>
</dbReference>
<dbReference type="Pfam" id="PF02585">
    <property type="entry name" value="PIG-L"/>
    <property type="match status" value="1"/>
</dbReference>
<dbReference type="RefSeq" id="WP_425344474.1">
    <property type="nucleotide sequence ID" value="NZ_JBGUBD010000002.1"/>
</dbReference>
<dbReference type="GO" id="GO:0016787">
    <property type="term" value="F:hydrolase activity"/>
    <property type="evidence" value="ECO:0007669"/>
    <property type="project" value="UniProtKB-KW"/>
</dbReference>
<evidence type="ECO:0000313" key="1">
    <source>
        <dbReference type="EMBL" id="MFA9477552.1"/>
    </source>
</evidence>
<name>A0ABV4U3Y7_9BACT</name>
<protein>
    <submittedName>
        <fullName evidence="1">PIG-L deacetylase family protein</fullName>
        <ecNumber evidence="1">3.5.1.-</ecNumber>
    </submittedName>
</protein>
<proteinExistence type="predicted"/>
<dbReference type="InterPro" id="IPR024078">
    <property type="entry name" value="LmbE-like_dom_sf"/>
</dbReference>
<keyword evidence="2" id="KW-1185">Reference proteome</keyword>
<sequence length="248" mass="27345">MAERKTALAFLAHPDDAEILCAGTLIRLRELGWAVHIATATAGDCGSATLPADEIAAIRRQEGAKAAELIGGTYHCLGERDVNVIFNHEANTKVIDLFRKVNPTLVFTHPRHDYMLDHEQVHLLARSAAFSFAVPNASSLPLPEDAHVPHLYYVDPIEGLDPYTGEPVTPTTVVDISAVLDRKAEMLACHASQREWLRSHHGMDEYIEAMKRHAAARGRERGFAAGEAFRQHLGHAFPHDDLLESLLV</sequence>